<feature type="transmembrane region" description="Helical" evidence="5">
    <location>
        <begin position="32"/>
        <end position="52"/>
    </location>
</feature>
<evidence type="ECO:0000256" key="3">
    <source>
        <dbReference type="ARBA" id="ARBA00022989"/>
    </source>
</evidence>
<feature type="transmembrane region" description="Helical" evidence="5">
    <location>
        <begin position="64"/>
        <end position="85"/>
    </location>
</feature>
<feature type="transmembrane region" description="Helical" evidence="5">
    <location>
        <begin position="105"/>
        <end position="127"/>
    </location>
</feature>
<reference evidence="7 8" key="2">
    <citation type="submission" date="2018-11" db="EMBL/GenBank/DDBJ databases">
        <authorList>
            <consortium name="Pathogen Informatics"/>
        </authorList>
    </citation>
    <scope>NUCLEOTIDE SEQUENCE [LARGE SCALE GENOMIC DNA]</scope>
</reference>
<feature type="domain" description="G-protein coupled receptors family 1 profile" evidence="6">
    <location>
        <begin position="44"/>
        <end position="320"/>
    </location>
</feature>
<dbReference type="PANTHER" id="PTHR46895">
    <property type="entry name" value="PROTEIN CBG20548-RELATED"/>
    <property type="match status" value="1"/>
</dbReference>
<name>A0A0M3JT77_ANISI</name>
<feature type="transmembrane region" description="Helical" evidence="5">
    <location>
        <begin position="220"/>
        <end position="242"/>
    </location>
</feature>
<dbReference type="InterPro" id="IPR000276">
    <property type="entry name" value="GPCR_Rhodpsn"/>
</dbReference>
<dbReference type="Gene3D" id="1.20.1070.10">
    <property type="entry name" value="Rhodopsin 7-helix transmembrane proteins"/>
    <property type="match status" value="1"/>
</dbReference>
<dbReference type="GO" id="GO:0016020">
    <property type="term" value="C:membrane"/>
    <property type="evidence" value="ECO:0007669"/>
    <property type="project" value="UniProtKB-SubCell"/>
</dbReference>
<dbReference type="EMBL" id="UYRR01031018">
    <property type="protein sequence ID" value="VDK43636.1"/>
    <property type="molecule type" value="Genomic_DNA"/>
</dbReference>
<feature type="transmembrane region" description="Helical" evidence="5">
    <location>
        <begin position="148"/>
        <end position="168"/>
    </location>
</feature>
<evidence type="ECO:0000313" key="8">
    <source>
        <dbReference type="Proteomes" id="UP000267096"/>
    </source>
</evidence>
<keyword evidence="2 5" id="KW-0812">Transmembrane</keyword>
<evidence type="ECO:0000256" key="4">
    <source>
        <dbReference type="ARBA" id="ARBA00023136"/>
    </source>
</evidence>
<dbReference type="PRINTS" id="PR00237">
    <property type="entry name" value="GPCRRHODOPSN"/>
</dbReference>
<comment type="subcellular location">
    <subcellularLocation>
        <location evidence="1">Membrane</location>
    </subcellularLocation>
</comment>
<evidence type="ECO:0000313" key="7">
    <source>
        <dbReference type="EMBL" id="VDK43636.1"/>
    </source>
</evidence>
<dbReference type="InterPro" id="IPR017452">
    <property type="entry name" value="GPCR_Rhodpsn_7TM"/>
</dbReference>
<evidence type="ECO:0000313" key="9">
    <source>
        <dbReference type="WBParaSite" id="ASIM_0001121701-mRNA-1"/>
    </source>
</evidence>
<dbReference type="AlphaFoldDB" id="A0A0M3JT77"/>
<dbReference type="OrthoDB" id="10011262at2759"/>
<dbReference type="GO" id="GO:0004930">
    <property type="term" value="F:G protein-coupled receptor activity"/>
    <property type="evidence" value="ECO:0007669"/>
    <property type="project" value="InterPro"/>
</dbReference>
<protein>
    <submittedName>
        <fullName evidence="9">G_PROTEIN_RECEP_F1_2 domain-containing protein</fullName>
    </submittedName>
</protein>
<dbReference type="PROSITE" id="PS50262">
    <property type="entry name" value="G_PROTEIN_RECEP_F1_2"/>
    <property type="match status" value="1"/>
</dbReference>
<evidence type="ECO:0000256" key="1">
    <source>
        <dbReference type="ARBA" id="ARBA00004370"/>
    </source>
</evidence>
<reference evidence="9" key="1">
    <citation type="submission" date="2017-02" db="UniProtKB">
        <authorList>
            <consortium name="WormBaseParasite"/>
        </authorList>
    </citation>
    <scope>IDENTIFICATION</scope>
</reference>
<dbReference type="PANTHER" id="PTHR46895:SF4">
    <property type="entry name" value="G-PROTEIN COUPLED RECEPTORS FAMILY 1 PROFILE DOMAIN-CONTAINING PROTEIN"/>
    <property type="match status" value="1"/>
</dbReference>
<gene>
    <name evidence="7" type="ORF">ASIM_LOCUS10775</name>
</gene>
<keyword evidence="8" id="KW-1185">Reference proteome</keyword>
<organism evidence="9">
    <name type="scientific">Anisakis simplex</name>
    <name type="common">Herring worm</name>
    <dbReference type="NCBI Taxonomy" id="6269"/>
    <lineage>
        <taxon>Eukaryota</taxon>
        <taxon>Metazoa</taxon>
        <taxon>Ecdysozoa</taxon>
        <taxon>Nematoda</taxon>
        <taxon>Chromadorea</taxon>
        <taxon>Rhabditida</taxon>
        <taxon>Spirurina</taxon>
        <taxon>Ascaridomorpha</taxon>
        <taxon>Ascaridoidea</taxon>
        <taxon>Anisakidae</taxon>
        <taxon>Anisakis</taxon>
        <taxon>Anisakis simplex complex</taxon>
    </lineage>
</organism>
<sequence>MSSTPHSFSNVCLKVEQMRMYGNEAEKYLQRYLYPCVTLFGLAGNLLNLTVLLNRTMRSRSNCFLATLAVADIVFLVLLIPNILANYPIFTNNYYYRYFYFYSKVHLLSLANWSSCVAMWCVIVVCADRLLGIRRPLYVITEWEWYRLPLIIASIVVCTGAMTFYQHFQYECLVRSYCKGTQIYSKCIAVNNDGRWFGNRTNPFPESYRKFINISVTVNAISMVLLPIFLLTLLNLMLLLVLRNRSNDLLMTKNGHSPLKQKTSTRDSQYQLQKTEHRVTLTVALIVTMFTITNGPSAVVHLIQIAHPQLRLYSMTLLCK</sequence>
<keyword evidence="3 5" id="KW-1133">Transmembrane helix</keyword>
<dbReference type="Proteomes" id="UP000267096">
    <property type="component" value="Unassembled WGS sequence"/>
</dbReference>
<proteinExistence type="predicted"/>
<accession>A0A0M3JT77</accession>
<dbReference type="SUPFAM" id="SSF81321">
    <property type="entry name" value="Family A G protein-coupled receptor-like"/>
    <property type="match status" value="1"/>
</dbReference>
<evidence type="ECO:0000256" key="2">
    <source>
        <dbReference type="ARBA" id="ARBA00022692"/>
    </source>
</evidence>
<evidence type="ECO:0000256" key="5">
    <source>
        <dbReference type="SAM" id="Phobius"/>
    </source>
</evidence>
<keyword evidence="4 5" id="KW-0472">Membrane</keyword>
<evidence type="ECO:0000259" key="6">
    <source>
        <dbReference type="PROSITE" id="PS50262"/>
    </source>
</evidence>
<dbReference type="WBParaSite" id="ASIM_0001121701-mRNA-1">
    <property type="protein sequence ID" value="ASIM_0001121701-mRNA-1"/>
    <property type="gene ID" value="ASIM_0001121701"/>
</dbReference>